<comment type="caution">
    <text evidence="1">The sequence shown here is derived from an EMBL/GenBank/DDBJ whole genome shotgun (WGS) entry which is preliminary data.</text>
</comment>
<accession>A0AA36FRV6</accession>
<dbReference type="AlphaFoldDB" id="A0AA36FRV6"/>
<evidence type="ECO:0000313" key="2">
    <source>
        <dbReference type="Proteomes" id="UP001177023"/>
    </source>
</evidence>
<evidence type="ECO:0000313" key="1">
    <source>
        <dbReference type="EMBL" id="CAJ0564770.1"/>
    </source>
</evidence>
<proteinExistence type="predicted"/>
<dbReference type="EMBL" id="CATQJA010000906">
    <property type="protein sequence ID" value="CAJ0564770.1"/>
    <property type="molecule type" value="Genomic_DNA"/>
</dbReference>
<gene>
    <name evidence="1" type="ORF">MSPICULIGERA_LOCUS3440</name>
</gene>
<keyword evidence="2" id="KW-1185">Reference proteome</keyword>
<name>A0AA36FRV6_9BILA</name>
<reference evidence="1" key="1">
    <citation type="submission" date="2023-06" db="EMBL/GenBank/DDBJ databases">
        <authorList>
            <person name="Delattre M."/>
        </authorList>
    </citation>
    <scope>NUCLEOTIDE SEQUENCE</scope>
    <source>
        <strain evidence="1">AF72</strain>
    </source>
</reference>
<protein>
    <submittedName>
        <fullName evidence="1">Uncharacterized protein</fullName>
    </submittedName>
</protein>
<organism evidence="1 2">
    <name type="scientific">Mesorhabditis spiculigera</name>
    <dbReference type="NCBI Taxonomy" id="96644"/>
    <lineage>
        <taxon>Eukaryota</taxon>
        <taxon>Metazoa</taxon>
        <taxon>Ecdysozoa</taxon>
        <taxon>Nematoda</taxon>
        <taxon>Chromadorea</taxon>
        <taxon>Rhabditida</taxon>
        <taxon>Rhabditina</taxon>
        <taxon>Rhabditomorpha</taxon>
        <taxon>Rhabditoidea</taxon>
        <taxon>Rhabditidae</taxon>
        <taxon>Mesorhabditinae</taxon>
        <taxon>Mesorhabditis</taxon>
    </lineage>
</organism>
<feature type="non-terminal residue" evidence="1">
    <location>
        <position position="1"/>
    </location>
</feature>
<dbReference type="Proteomes" id="UP001177023">
    <property type="component" value="Unassembled WGS sequence"/>
</dbReference>
<sequence length="280" mass="31170">MARVPVLLLLTCLLGFYLIDLGHADCYNCMQGDLETLGDNDVEKAIWLAILDGVEVSSDCENVKVRQECTGTNKCSHAHLEKKNDQAIIKQLEIRTCATGFLLTNWTTGYQRKEIPGSHLTVTEQACEGDPCNKLPMTELKQRAEEAAKHSSTASPDYNYLDGAYIQSHKNCTTVEEITEKSPGDKCIQAYFIGKERGEYKHAILRNTASKAFLAKGWKVGSEVKPAEAPMIRYVVDSCEGHLCNKMPMEELEQLAKSTNRIGYTMIVFPVVACLITRIV</sequence>